<keyword evidence="2" id="KW-0472">Membrane</keyword>
<dbReference type="Pfam" id="PF11222">
    <property type="entry name" value="DUF3017"/>
    <property type="match status" value="1"/>
</dbReference>
<feature type="compositionally biased region" description="Pro residues" evidence="1">
    <location>
        <begin position="187"/>
        <end position="205"/>
    </location>
</feature>
<evidence type="ECO:0000313" key="3">
    <source>
        <dbReference type="EMBL" id="ABD10043.1"/>
    </source>
</evidence>
<dbReference type="KEGG" id="fra:Francci3_0659"/>
<dbReference type="HOGENOM" id="CLU_911395_0_0_11"/>
<dbReference type="OrthoDB" id="3218217at2"/>
<evidence type="ECO:0000256" key="1">
    <source>
        <dbReference type="SAM" id="MobiDB-lite"/>
    </source>
</evidence>
<feature type="transmembrane region" description="Helical" evidence="2">
    <location>
        <begin position="248"/>
        <end position="268"/>
    </location>
</feature>
<feature type="compositionally biased region" description="Basic and acidic residues" evidence="1">
    <location>
        <begin position="14"/>
        <end position="25"/>
    </location>
</feature>
<feature type="compositionally biased region" description="Basic and acidic residues" evidence="1">
    <location>
        <begin position="89"/>
        <end position="113"/>
    </location>
</feature>
<dbReference type="EMBL" id="CP000249">
    <property type="protein sequence ID" value="ABD10043.1"/>
    <property type="molecule type" value="Genomic_DNA"/>
</dbReference>
<dbReference type="InterPro" id="IPR021385">
    <property type="entry name" value="DUF3017"/>
</dbReference>
<protein>
    <recommendedName>
        <fullName evidence="5">DUF3017 domain-containing protein</fullName>
    </recommendedName>
</protein>
<keyword evidence="4" id="KW-1185">Reference proteome</keyword>
<dbReference type="AlphaFoldDB" id="Q2JF99"/>
<proteinExistence type="predicted"/>
<feature type="compositionally biased region" description="Pro residues" evidence="1">
    <location>
        <begin position="114"/>
        <end position="125"/>
    </location>
</feature>
<keyword evidence="2" id="KW-1133">Transmembrane helix</keyword>
<name>Q2JF99_FRACC</name>
<dbReference type="Proteomes" id="UP000001937">
    <property type="component" value="Chromosome"/>
</dbReference>
<feature type="region of interest" description="Disordered" evidence="1">
    <location>
        <begin position="1"/>
        <end position="214"/>
    </location>
</feature>
<sequence>MSRTGPLSSRRSRPLPEARVTDAVRRSGPARPGDDPGRPGPGGRHRSGGYSGGYEAPDPRAERAELPPRRAGAEADRRRPSWPGTARVDVFRPSEDRDERLPAEYRGLRRFDRPVPPTPAPPAAPGQPGSSPPERVAGDGIPSHDPWRSVSSPLVGLGEHRKPAVGAEPGPPVAGTISGSRRTPVPAASPPPLVTPGAPAGPGPAEPGRRGDGGGIGGWLRQEATFALVLAGVTVGLMLVFQDRWRRGMVVVGVVLVMAALARLVLPARRIGLLAVRGRAFDVSILLLFGVSVIILTFAVPYVGP</sequence>
<keyword evidence="2" id="KW-0812">Transmembrane</keyword>
<feature type="transmembrane region" description="Helical" evidence="2">
    <location>
        <begin position="280"/>
        <end position="303"/>
    </location>
</feature>
<accession>Q2JF99</accession>
<gene>
    <name evidence="3" type="ordered locus">Francci3_0659</name>
</gene>
<dbReference type="STRING" id="106370.Francci3_0659"/>
<organism evidence="3 4">
    <name type="scientific">Frankia casuarinae (strain DSM 45818 / CECT 9043 / HFP020203 / CcI3)</name>
    <dbReference type="NCBI Taxonomy" id="106370"/>
    <lineage>
        <taxon>Bacteria</taxon>
        <taxon>Bacillati</taxon>
        <taxon>Actinomycetota</taxon>
        <taxon>Actinomycetes</taxon>
        <taxon>Frankiales</taxon>
        <taxon>Frankiaceae</taxon>
        <taxon>Frankia</taxon>
    </lineage>
</organism>
<feature type="compositionally biased region" description="Basic and acidic residues" evidence="1">
    <location>
        <begin position="57"/>
        <end position="79"/>
    </location>
</feature>
<evidence type="ECO:0008006" key="5">
    <source>
        <dbReference type="Google" id="ProtNLM"/>
    </source>
</evidence>
<evidence type="ECO:0000256" key="2">
    <source>
        <dbReference type="SAM" id="Phobius"/>
    </source>
</evidence>
<reference evidence="3 4" key="1">
    <citation type="journal article" date="2007" name="Genome Res.">
        <title>Genome characteristics of facultatively symbiotic Frankia sp. strains reflect host range and host plant biogeography.</title>
        <authorList>
            <person name="Normand P."/>
            <person name="Lapierre P."/>
            <person name="Tisa L.S."/>
            <person name="Gogarten J.P."/>
            <person name="Alloisio N."/>
            <person name="Bagnarol E."/>
            <person name="Bassi C.A."/>
            <person name="Berry A.M."/>
            <person name="Bickhart D.M."/>
            <person name="Choisne N."/>
            <person name="Couloux A."/>
            <person name="Cournoyer B."/>
            <person name="Cruveiller S."/>
            <person name="Daubin V."/>
            <person name="Demange N."/>
            <person name="Francino M.P."/>
            <person name="Goltsman E."/>
            <person name="Huang Y."/>
            <person name="Kopp O.R."/>
            <person name="Labarre L."/>
            <person name="Lapidus A."/>
            <person name="Lavire C."/>
            <person name="Marechal J."/>
            <person name="Martinez M."/>
            <person name="Mastronunzio J.E."/>
            <person name="Mullin B.C."/>
            <person name="Niemann J."/>
            <person name="Pujic P."/>
            <person name="Rawnsley T."/>
            <person name="Rouy Z."/>
            <person name="Schenowitz C."/>
            <person name="Sellstedt A."/>
            <person name="Tavares F."/>
            <person name="Tomkins J.P."/>
            <person name="Vallenet D."/>
            <person name="Valverde C."/>
            <person name="Wall L.G."/>
            <person name="Wang Y."/>
            <person name="Medigue C."/>
            <person name="Benson D.R."/>
        </authorList>
    </citation>
    <scope>NUCLEOTIDE SEQUENCE [LARGE SCALE GENOMIC DNA]</scope>
    <source>
        <strain evidence="4">DSM 45818 / CECT 9043 / CcI3</strain>
    </source>
</reference>
<feature type="transmembrane region" description="Helical" evidence="2">
    <location>
        <begin position="224"/>
        <end position="242"/>
    </location>
</feature>
<evidence type="ECO:0000313" key="4">
    <source>
        <dbReference type="Proteomes" id="UP000001937"/>
    </source>
</evidence>